<dbReference type="GO" id="GO:0055085">
    <property type="term" value="P:transmembrane transport"/>
    <property type="evidence" value="ECO:0007669"/>
    <property type="project" value="InterPro"/>
</dbReference>
<reference evidence="7 8" key="1">
    <citation type="submission" date="2015-09" db="EMBL/GenBank/DDBJ databases">
        <title>Heavy metals and arsenic resistance mechanisms in polyextremophilic archaea of the family Ferroplasmaceae.</title>
        <authorList>
            <person name="Bulaev A.G."/>
            <person name="Kanygina A.V."/>
        </authorList>
    </citation>
    <scope>NUCLEOTIDE SEQUENCE [LARGE SCALE GENOMIC DNA]</scope>
    <source>
        <strain evidence="7 8">BH2</strain>
    </source>
</reference>
<evidence type="ECO:0000259" key="6">
    <source>
        <dbReference type="Pfam" id="PF01699"/>
    </source>
</evidence>
<feature type="transmembrane region" description="Helical" evidence="5">
    <location>
        <begin position="218"/>
        <end position="242"/>
    </location>
</feature>
<feature type="transmembrane region" description="Helical" evidence="5">
    <location>
        <begin position="127"/>
        <end position="147"/>
    </location>
</feature>
<gene>
    <name evidence="7" type="ORF">AOG55_02975</name>
</gene>
<evidence type="ECO:0000256" key="3">
    <source>
        <dbReference type="ARBA" id="ARBA00022989"/>
    </source>
</evidence>
<dbReference type="InParanoid" id="A0A0Q0VQT1"/>
<feature type="transmembrane region" description="Helical" evidence="5">
    <location>
        <begin position="189"/>
        <end position="212"/>
    </location>
</feature>
<dbReference type="RefSeq" id="WP_055041203.1">
    <property type="nucleotide sequence ID" value="NZ_LKBH01000311.1"/>
</dbReference>
<evidence type="ECO:0000256" key="1">
    <source>
        <dbReference type="ARBA" id="ARBA00004141"/>
    </source>
</evidence>
<feature type="transmembrane region" description="Helical" evidence="5">
    <location>
        <begin position="96"/>
        <end position="120"/>
    </location>
</feature>
<evidence type="ECO:0000256" key="4">
    <source>
        <dbReference type="ARBA" id="ARBA00023136"/>
    </source>
</evidence>
<dbReference type="AlphaFoldDB" id="A0A0Q0VQT1"/>
<proteinExistence type="predicted"/>
<dbReference type="InterPro" id="IPR004837">
    <property type="entry name" value="NaCa_Exmemb"/>
</dbReference>
<dbReference type="GO" id="GO:0016020">
    <property type="term" value="C:membrane"/>
    <property type="evidence" value="ECO:0007669"/>
    <property type="project" value="UniProtKB-SubCell"/>
</dbReference>
<keyword evidence="8" id="KW-1185">Reference proteome</keyword>
<keyword evidence="4 5" id="KW-0472">Membrane</keyword>
<dbReference type="InterPro" id="IPR044880">
    <property type="entry name" value="NCX_ion-bd_dom_sf"/>
</dbReference>
<feature type="domain" description="Sodium/calcium exchanger membrane region" evidence="6">
    <location>
        <begin position="190"/>
        <end position="301"/>
    </location>
</feature>
<protein>
    <recommendedName>
        <fullName evidence="6">Sodium/calcium exchanger membrane region domain-containing protein</fullName>
    </recommendedName>
</protein>
<dbReference type="Pfam" id="PF01699">
    <property type="entry name" value="Na_Ca_ex"/>
    <property type="match status" value="2"/>
</dbReference>
<dbReference type="FunCoup" id="A0A0Q0VQT1">
    <property type="interactions" value="2"/>
</dbReference>
<sequence length="304" mass="34017">MKKSIIIYLFSLLIYDILVLFYRIDIRFKFVIIFAILISITGIYLSSDIFTDVAAKIGKKLEFSGKTVGILILGIASVFDEIVMSLMAALEGHGEISFGSIQGSNTVVMLAFFIIIPFYYMKTLKTYRLDAVFILASSIIILAFSFIYEDIPAYIGIIPMIIFIIYFYIINRKNVKTNTAPEFEDYPYIYGLISLLVIVLGSYAMISSAIVISDIFNITSFFASFILLGVFGSIPEITMVGISLHRHRVGESTGLITGSTVYKNTLVFALAAFTSELTLKNSYFSIILMLIISIIFLIITVFAR</sequence>
<feature type="domain" description="Sodium/calcium exchanger membrane region" evidence="6">
    <location>
        <begin position="33"/>
        <end position="169"/>
    </location>
</feature>
<evidence type="ECO:0000256" key="2">
    <source>
        <dbReference type="ARBA" id="ARBA00022692"/>
    </source>
</evidence>
<keyword evidence="2 5" id="KW-0812">Transmembrane</keyword>
<dbReference type="Gene3D" id="1.20.1420.30">
    <property type="entry name" value="NCX, central ion-binding region"/>
    <property type="match status" value="2"/>
</dbReference>
<evidence type="ECO:0000256" key="5">
    <source>
        <dbReference type="SAM" id="Phobius"/>
    </source>
</evidence>
<feature type="transmembrane region" description="Helical" evidence="5">
    <location>
        <begin position="5"/>
        <end position="24"/>
    </location>
</feature>
<comment type="caution">
    <text evidence="7">The sequence shown here is derived from an EMBL/GenBank/DDBJ whole genome shotgun (WGS) entry which is preliminary data.</text>
</comment>
<feature type="transmembrane region" description="Helical" evidence="5">
    <location>
        <begin position="68"/>
        <end position="90"/>
    </location>
</feature>
<feature type="transmembrane region" description="Helical" evidence="5">
    <location>
        <begin position="254"/>
        <end position="275"/>
    </location>
</feature>
<feature type="transmembrane region" description="Helical" evidence="5">
    <location>
        <begin position="153"/>
        <end position="169"/>
    </location>
</feature>
<dbReference type="Proteomes" id="UP000050301">
    <property type="component" value="Unassembled WGS sequence"/>
</dbReference>
<name>A0A0Q0VQT1_9ARCH</name>
<evidence type="ECO:0000313" key="8">
    <source>
        <dbReference type="Proteomes" id="UP000050301"/>
    </source>
</evidence>
<keyword evidence="3 5" id="KW-1133">Transmembrane helix</keyword>
<comment type="subcellular location">
    <subcellularLocation>
        <location evidence="1">Membrane</location>
        <topology evidence="1">Multi-pass membrane protein</topology>
    </subcellularLocation>
</comment>
<feature type="transmembrane region" description="Helical" evidence="5">
    <location>
        <begin position="281"/>
        <end position="303"/>
    </location>
</feature>
<dbReference type="EMBL" id="LKBH01000311">
    <property type="protein sequence ID" value="KQB33459.1"/>
    <property type="molecule type" value="Genomic_DNA"/>
</dbReference>
<feature type="transmembrane region" description="Helical" evidence="5">
    <location>
        <begin position="30"/>
        <end position="47"/>
    </location>
</feature>
<organism evidence="7 8">
    <name type="scientific">Acidiplasma cupricumulans</name>
    <dbReference type="NCBI Taxonomy" id="312540"/>
    <lineage>
        <taxon>Archaea</taxon>
        <taxon>Methanobacteriati</taxon>
        <taxon>Thermoplasmatota</taxon>
        <taxon>Thermoplasmata</taxon>
        <taxon>Thermoplasmatales</taxon>
        <taxon>Ferroplasmaceae</taxon>
        <taxon>Acidiplasma</taxon>
    </lineage>
</organism>
<accession>A0A0Q0VQT1</accession>
<evidence type="ECO:0000313" key="7">
    <source>
        <dbReference type="EMBL" id="KQB33459.1"/>
    </source>
</evidence>